<comment type="caution">
    <text evidence="1">The sequence shown here is derived from an EMBL/GenBank/DDBJ whole genome shotgun (WGS) entry which is preliminary data.</text>
</comment>
<dbReference type="OrthoDB" id="1726046at2759"/>
<dbReference type="AlphaFoldDB" id="A0A371HDM6"/>
<feature type="non-terminal residue" evidence="1">
    <location>
        <position position="1"/>
    </location>
</feature>
<dbReference type="PANTHER" id="PTHR11439:SF483">
    <property type="entry name" value="PEPTIDE SYNTHASE GLIP-LIKE, PUTATIVE (AFU_ORTHOLOGUE AFUA_3G12920)-RELATED"/>
    <property type="match status" value="1"/>
</dbReference>
<name>A0A371HDM6_MUCPR</name>
<evidence type="ECO:0000313" key="2">
    <source>
        <dbReference type="Proteomes" id="UP000257109"/>
    </source>
</evidence>
<dbReference type="PANTHER" id="PTHR11439">
    <property type="entry name" value="GAG-POL-RELATED RETROTRANSPOSON"/>
    <property type="match status" value="1"/>
</dbReference>
<sequence>MLTPMHQTSILCLDKTSKKVDQTSYKGMINSLLYLNASRPNNMFSVCLCACFQSDPRKSHLTPIKRIFRYLKDYDIIESNIHLLCDNIVAINLFKNLILHSCVKHIEIKHHFIRDHVQKEILDLKFIITKN</sequence>
<organism evidence="1 2">
    <name type="scientific">Mucuna pruriens</name>
    <name type="common">Velvet bean</name>
    <name type="synonym">Dolichos pruriens</name>
    <dbReference type="NCBI Taxonomy" id="157652"/>
    <lineage>
        <taxon>Eukaryota</taxon>
        <taxon>Viridiplantae</taxon>
        <taxon>Streptophyta</taxon>
        <taxon>Embryophyta</taxon>
        <taxon>Tracheophyta</taxon>
        <taxon>Spermatophyta</taxon>
        <taxon>Magnoliopsida</taxon>
        <taxon>eudicotyledons</taxon>
        <taxon>Gunneridae</taxon>
        <taxon>Pentapetalae</taxon>
        <taxon>rosids</taxon>
        <taxon>fabids</taxon>
        <taxon>Fabales</taxon>
        <taxon>Fabaceae</taxon>
        <taxon>Papilionoideae</taxon>
        <taxon>50 kb inversion clade</taxon>
        <taxon>NPAAA clade</taxon>
        <taxon>indigoferoid/millettioid clade</taxon>
        <taxon>Phaseoleae</taxon>
        <taxon>Mucuna</taxon>
    </lineage>
</organism>
<protein>
    <recommendedName>
        <fullName evidence="3">Copia protein</fullName>
    </recommendedName>
</protein>
<keyword evidence="2" id="KW-1185">Reference proteome</keyword>
<evidence type="ECO:0000313" key="1">
    <source>
        <dbReference type="EMBL" id="RDY00872.1"/>
    </source>
</evidence>
<gene>
    <name evidence="1" type="ORF">CR513_15888</name>
</gene>
<evidence type="ECO:0008006" key="3">
    <source>
        <dbReference type="Google" id="ProtNLM"/>
    </source>
</evidence>
<proteinExistence type="predicted"/>
<reference evidence="1" key="1">
    <citation type="submission" date="2018-05" db="EMBL/GenBank/DDBJ databases">
        <title>Draft genome of Mucuna pruriens seed.</title>
        <authorList>
            <person name="Nnadi N.E."/>
            <person name="Vos R."/>
            <person name="Hasami M.H."/>
            <person name="Devisetty U.K."/>
            <person name="Aguiy J.C."/>
        </authorList>
    </citation>
    <scope>NUCLEOTIDE SEQUENCE [LARGE SCALE GENOMIC DNA]</scope>
    <source>
        <strain evidence="1">JCA_2017</strain>
    </source>
</reference>
<dbReference type="EMBL" id="QJKJ01002885">
    <property type="protein sequence ID" value="RDY00872.1"/>
    <property type="molecule type" value="Genomic_DNA"/>
</dbReference>
<accession>A0A371HDM6</accession>
<dbReference type="Proteomes" id="UP000257109">
    <property type="component" value="Unassembled WGS sequence"/>
</dbReference>
<dbReference type="STRING" id="157652.A0A371HDM6"/>